<evidence type="ECO:0000313" key="3">
    <source>
        <dbReference type="Proteomes" id="UP000006702"/>
    </source>
</evidence>
<reference evidence="3" key="1">
    <citation type="journal article" date="2008" name="PLoS Genet.">
        <title>Genomic islands in the pathogenic filamentous fungus Aspergillus fumigatus.</title>
        <authorList>
            <person name="Fedorova N.D."/>
            <person name="Khaldi N."/>
            <person name="Joardar V.S."/>
            <person name="Maiti R."/>
            <person name="Amedeo P."/>
            <person name="Anderson M.J."/>
            <person name="Crabtree J."/>
            <person name="Silva J.C."/>
            <person name="Badger J.H."/>
            <person name="Albarraq A."/>
            <person name="Angiuoli S."/>
            <person name="Bussey H."/>
            <person name="Bowyer P."/>
            <person name="Cotty P.J."/>
            <person name="Dyer P.S."/>
            <person name="Egan A."/>
            <person name="Galens K."/>
            <person name="Fraser-Liggett C.M."/>
            <person name="Haas B.J."/>
            <person name="Inman J.M."/>
            <person name="Kent R."/>
            <person name="Lemieux S."/>
            <person name="Malavazi I."/>
            <person name="Orvis J."/>
            <person name="Roemer T."/>
            <person name="Ronning C.M."/>
            <person name="Sundaram J.P."/>
            <person name="Sutton G."/>
            <person name="Turner G."/>
            <person name="Venter J.C."/>
            <person name="White O.R."/>
            <person name="Whitty B.R."/>
            <person name="Youngman P."/>
            <person name="Wolfe K.H."/>
            <person name="Goldman G.H."/>
            <person name="Wortman J.R."/>
            <person name="Jiang B."/>
            <person name="Denning D.W."/>
            <person name="Nierman W.C."/>
        </authorList>
    </citation>
    <scope>NUCLEOTIDE SEQUENCE [LARGE SCALE GENOMIC DNA]</scope>
    <source>
        <strain evidence="3">ATCC 1020 / DSM 3700 / CBS 544.65 / FGSC A1164 / JCM 1740 / NRRL 181 / WB 181</strain>
    </source>
</reference>
<dbReference type="InterPro" id="IPR042213">
    <property type="entry name" value="NBD_C_sf"/>
</dbReference>
<evidence type="ECO:0000313" key="2">
    <source>
        <dbReference type="EMBL" id="EAW22769.1"/>
    </source>
</evidence>
<dbReference type="KEGG" id="nfi:NFIA_014610"/>
<protein>
    <recommendedName>
        <fullName evidence="1">Four-carbon acid sugar kinase nucleotide binding domain-containing protein</fullName>
    </recommendedName>
</protein>
<sequence>MTSRKLITGQDELSSLAIGAKVAEAPGGITSSDAATKGLNIKRAMIVGQAAPGVPLWRCDEPTSRHRGVPFVVFPGNVGGESTLCELVEAWS</sequence>
<dbReference type="Gene3D" id="3.40.980.20">
    <property type="entry name" value="Four-carbon acid sugar kinase, nucleotide binding domain"/>
    <property type="match status" value="1"/>
</dbReference>
<dbReference type="Pfam" id="PF17042">
    <property type="entry name" value="NBD_C"/>
    <property type="match status" value="1"/>
</dbReference>
<dbReference type="SUPFAM" id="SSF142764">
    <property type="entry name" value="YgbK-like"/>
    <property type="match status" value="1"/>
</dbReference>
<dbReference type="eggNOG" id="KOG0409">
    <property type="taxonomic scope" value="Eukaryota"/>
</dbReference>
<dbReference type="Proteomes" id="UP000006702">
    <property type="component" value="Unassembled WGS sequence"/>
</dbReference>
<dbReference type="InterPro" id="IPR031475">
    <property type="entry name" value="NBD_C"/>
</dbReference>
<dbReference type="STRING" id="331117.A1D2X6"/>
<dbReference type="RefSeq" id="XP_001264666.1">
    <property type="nucleotide sequence ID" value="XM_001264665.1"/>
</dbReference>
<dbReference type="AlphaFoldDB" id="A1D2X6"/>
<dbReference type="VEuPathDB" id="FungiDB:NFIA_014610"/>
<keyword evidence="3" id="KW-1185">Reference proteome</keyword>
<feature type="domain" description="Four-carbon acid sugar kinase nucleotide binding" evidence="1">
    <location>
        <begin position="25"/>
        <end position="84"/>
    </location>
</feature>
<dbReference type="HOGENOM" id="CLU_2120895_0_0_1"/>
<dbReference type="OrthoDB" id="48988at2759"/>
<dbReference type="EMBL" id="DS027688">
    <property type="protein sequence ID" value="EAW22769.1"/>
    <property type="molecule type" value="Genomic_DNA"/>
</dbReference>
<organism evidence="2 3">
    <name type="scientific">Neosartorya fischeri (strain ATCC 1020 / DSM 3700 / CBS 544.65 / FGSC A1164 / JCM 1740 / NRRL 181 / WB 181)</name>
    <name type="common">Aspergillus fischerianus</name>
    <dbReference type="NCBI Taxonomy" id="331117"/>
    <lineage>
        <taxon>Eukaryota</taxon>
        <taxon>Fungi</taxon>
        <taxon>Dikarya</taxon>
        <taxon>Ascomycota</taxon>
        <taxon>Pezizomycotina</taxon>
        <taxon>Eurotiomycetes</taxon>
        <taxon>Eurotiomycetidae</taxon>
        <taxon>Eurotiales</taxon>
        <taxon>Aspergillaceae</taxon>
        <taxon>Aspergillus</taxon>
        <taxon>Aspergillus subgen. Fumigati</taxon>
    </lineage>
</organism>
<dbReference type="GeneID" id="4591377"/>
<proteinExistence type="predicted"/>
<evidence type="ECO:0000259" key="1">
    <source>
        <dbReference type="Pfam" id="PF17042"/>
    </source>
</evidence>
<accession>A1D2X6</accession>
<name>A1D2X6_NEOFI</name>
<gene>
    <name evidence="2" type="ORF">NFIA_014610</name>
</gene>